<evidence type="ECO:0000313" key="2">
    <source>
        <dbReference type="Proteomes" id="UP001432039"/>
    </source>
</evidence>
<name>A0ABZ1TGA4_STRVG</name>
<proteinExistence type="predicted"/>
<keyword evidence="2" id="KW-1185">Reference proteome</keyword>
<evidence type="ECO:0000313" key="1">
    <source>
        <dbReference type="EMBL" id="WUQ13872.1"/>
    </source>
</evidence>
<dbReference type="EMBL" id="CP108090">
    <property type="protein sequence ID" value="WUQ13872.1"/>
    <property type="molecule type" value="Genomic_DNA"/>
</dbReference>
<reference evidence="1" key="1">
    <citation type="submission" date="2022-10" db="EMBL/GenBank/DDBJ databases">
        <title>The complete genomes of actinobacterial strains from the NBC collection.</title>
        <authorList>
            <person name="Joergensen T.S."/>
            <person name="Alvarez Arevalo M."/>
            <person name="Sterndorff E.B."/>
            <person name="Faurdal D."/>
            <person name="Vuksanovic O."/>
            <person name="Mourched A.-S."/>
            <person name="Charusanti P."/>
            <person name="Shaw S."/>
            <person name="Blin K."/>
            <person name="Weber T."/>
        </authorList>
    </citation>
    <scope>NUCLEOTIDE SEQUENCE</scope>
    <source>
        <strain evidence="1">NBC_00248</strain>
    </source>
</reference>
<organism evidence="1 2">
    <name type="scientific">Streptomyces virginiae</name>
    <name type="common">Streptomyces cinnamonensis</name>
    <dbReference type="NCBI Taxonomy" id="1961"/>
    <lineage>
        <taxon>Bacteria</taxon>
        <taxon>Bacillati</taxon>
        <taxon>Actinomycetota</taxon>
        <taxon>Actinomycetes</taxon>
        <taxon>Kitasatosporales</taxon>
        <taxon>Streptomycetaceae</taxon>
        <taxon>Streptomyces</taxon>
    </lineage>
</organism>
<dbReference type="Proteomes" id="UP001432039">
    <property type="component" value="Chromosome"/>
</dbReference>
<protein>
    <submittedName>
        <fullName evidence="1">Uncharacterized protein</fullName>
    </submittedName>
</protein>
<sequence>MRRLTASTGCTRRRAPSITGRGLSHACARNPFLRINYPKAPNFGNGDIDKIEVQVAWEGEDSAVVTFETYPG</sequence>
<dbReference type="RefSeq" id="WP_328962734.1">
    <property type="nucleotide sequence ID" value="NZ_CP108090.1"/>
</dbReference>
<gene>
    <name evidence="1" type="ORF">OG517_21955</name>
</gene>
<accession>A0ABZ1TGA4</accession>